<evidence type="ECO:0000313" key="2">
    <source>
        <dbReference type="Ensembl" id="ENSHHUP00000035010.1"/>
    </source>
</evidence>
<feature type="region of interest" description="Disordered" evidence="1">
    <location>
        <begin position="45"/>
        <end position="77"/>
    </location>
</feature>
<dbReference type="InterPro" id="IPR011009">
    <property type="entry name" value="Kinase-like_dom_sf"/>
</dbReference>
<dbReference type="SUPFAM" id="SSF56112">
    <property type="entry name" value="Protein kinase-like (PK-like)"/>
    <property type="match status" value="1"/>
</dbReference>
<feature type="compositionally biased region" description="Polar residues" evidence="1">
    <location>
        <begin position="50"/>
        <end position="64"/>
    </location>
</feature>
<evidence type="ECO:0000313" key="3">
    <source>
        <dbReference type="Proteomes" id="UP000314982"/>
    </source>
</evidence>
<evidence type="ECO:0008006" key="4">
    <source>
        <dbReference type="Google" id="ProtNLM"/>
    </source>
</evidence>
<dbReference type="Ensembl" id="ENSHHUT00000036416.1">
    <property type="protein sequence ID" value="ENSHHUP00000035010.1"/>
    <property type="gene ID" value="ENSHHUG00000022052.1"/>
</dbReference>
<dbReference type="GeneTree" id="ENSGT00970000198263"/>
<accession>A0A4W5MCB3</accession>
<dbReference type="STRING" id="62062.ENSHHUP00000035010"/>
<dbReference type="AlphaFoldDB" id="A0A4W5MCB3"/>
<reference evidence="2" key="3">
    <citation type="submission" date="2025-09" db="UniProtKB">
        <authorList>
            <consortium name="Ensembl"/>
        </authorList>
    </citation>
    <scope>IDENTIFICATION</scope>
</reference>
<proteinExistence type="predicted"/>
<protein>
    <recommendedName>
        <fullName evidence="4">Protein kinase domain-containing protein</fullName>
    </recommendedName>
</protein>
<name>A0A4W5MCB3_9TELE</name>
<reference evidence="3" key="1">
    <citation type="submission" date="2018-06" db="EMBL/GenBank/DDBJ databases">
        <title>Genome assembly of Danube salmon.</title>
        <authorList>
            <person name="Macqueen D.J."/>
            <person name="Gundappa M.K."/>
        </authorList>
    </citation>
    <scope>NUCLEOTIDE SEQUENCE [LARGE SCALE GENOMIC DNA]</scope>
</reference>
<feature type="compositionally biased region" description="Basic and acidic residues" evidence="1">
    <location>
        <begin position="66"/>
        <end position="77"/>
    </location>
</feature>
<dbReference type="Gene3D" id="3.30.200.20">
    <property type="entry name" value="Phosphorylase Kinase, domain 1"/>
    <property type="match status" value="1"/>
</dbReference>
<dbReference type="Proteomes" id="UP000314982">
    <property type="component" value="Unassembled WGS sequence"/>
</dbReference>
<keyword evidence="3" id="KW-1185">Reference proteome</keyword>
<organism evidence="2 3">
    <name type="scientific">Hucho hucho</name>
    <name type="common">huchen</name>
    <dbReference type="NCBI Taxonomy" id="62062"/>
    <lineage>
        <taxon>Eukaryota</taxon>
        <taxon>Metazoa</taxon>
        <taxon>Chordata</taxon>
        <taxon>Craniata</taxon>
        <taxon>Vertebrata</taxon>
        <taxon>Euteleostomi</taxon>
        <taxon>Actinopterygii</taxon>
        <taxon>Neopterygii</taxon>
        <taxon>Teleostei</taxon>
        <taxon>Protacanthopterygii</taxon>
        <taxon>Salmoniformes</taxon>
        <taxon>Salmonidae</taxon>
        <taxon>Salmoninae</taxon>
        <taxon>Hucho</taxon>
    </lineage>
</organism>
<evidence type="ECO:0000256" key="1">
    <source>
        <dbReference type="SAM" id="MobiDB-lite"/>
    </source>
</evidence>
<sequence>MRSENVNCISNLSLSFPSCHNLKHRYELLETLGKGTYGKVKKAIERQSGKVVSSRQRLTANETSWEGEREQRERKGY</sequence>
<reference evidence="2" key="2">
    <citation type="submission" date="2025-08" db="UniProtKB">
        <authorList>
            <consortium name="Ensembl"/>
        </authorList>
    </citation>
    <scope>IDENTIFICATION</scope>
</reference>